<dbReference type="EMBL" id="MU839828">
    <property type="protein sequence ID" value="KAK1759135.1"/>
    <property type="molecule type" value="Genomic_DNA"/>
</dbReference>
<evidence type="ECO:0000313" key="3">
    <source>
        <dbReference type="EMBL" id="KAK1759135.1"/>
    </source>
</evidence>
<comment type="caution">
    <text evidence="3">The sequence shown here is derived from an EMBL/GenBank/DDBJ whole genome shotgun (WGS) entry which is preliminary data.</text>
</comment>
<dbReference type="Proteomes" id="UP001239445">
    <property type="component" value="Unassembled WGS sequence"/>
</dbReference>
<feature type="domain" description="Heterokaryon incompatibility" evidence="2">
    <location>
        <begin position="191"/>
        <end position="359"/>
    </location>
</feature>
<sequence>MSPSPSSQARSDDGESEDAFEDDSSERSCLCDIFEGDKGRSPNVGRLREVAEAADCDMCFLLLDMAEKFGADDDAMIHVSHPREYSTDSFQDSLRVSYLADMDEDDILVSVFVPPGVESPHPSIRTLTPNSHYSGNTESLELAKRWLEECAANHKDCNNSSETPMPTRVIDVGADDRDPMLVETGGRPGQYATLSYCWGKKPQLKTTKETLPDLLKGIPVVLLQKTALDALEICRHLQIPYLWIDALCIVQDDEADWLRESSRMCEIYSLSTLTIVSAWSLNTWQGIFGFQEYGEPGHSETFEFKDTEVYARKLPLGEHVGTPLGVNIARQDTGRVAEKSWILRPQELPLARRAWTVQERVLSRRALYYTSQELWWECDSFCTCECGWVSYTKEYELGPDYDFDAVQEANTGSFGWLRDPRRCKSLTLEQAYQRWASVVSLFSAGKLTVLSDKLPALSGIAQQFQRALKMRFDVSDDYLAGMWRQDLAQQLLWVIGPYVGRPRLAPYPTEAGIPTWSWTSVNGVISYAWEEQEDGLDPLFTIREASVELDTSDPTGKIRGGKLVLESAVSHGHRLGGVPHAGNILASLVLQPSGSRVSFYADRADELDPEALYSCLSAAGGGNAGSDWVMVLKPSRKAPGAYERVGLGLVSRLFGDAKKQLWKNAQTEAITIV</sequence>
<dbReference type="InterPro" id="IPR010730">
    <property type="entry name" value="HET"/>
</dbReference>
<feature type="compositionally biased region" description="Acidic residues" evidence="1">
    <location>
        <begin position="14"/>
        <end position="24"/>
    </location>
</feature>
<keyword evidence="4" id="KW-1185">Reference proteome</keyword>
<organism evidence="3 4">
    <name type="scientific">Echria macrotheca</name>
    <dbReference type="NCBI Taxonomy" id="438768"/>
    <lineage>
        <taxon>Eukaryota</taxon>
        <taxon>Fungi</taxon>
        <taxon>Dikarya</taxon>
        <taxon>Ascomycota</taxon>
        <taxon>Pezizomycotina</taxon>
        <taxon>Sordariomycetes</taxon>
        <taxon>Sordariomycetidae</taxon>
        <taxon>Sordariales</taxon>
        <taxon>Schizotheciaceae</taxon>
        <taxon>Echria</taxon>
    </lineage>
</organism>
<dbReference type="PANTHER" id="PTHR33112:SF9">
    <property type="entry name" value="HETEROKARYON INCOMPATIBILITY DOMAIN-CONTAINING PROTEIN"/>
    <property type="match status" value="1"/>
</dbReference>
<dbReference type="Pfam" id="PF06985">
    <property type="entry name" value="HET"/>
    <property type="match status" value="1"/>
</dbReference>
<evidence type="ECO:0000313" key="4">
    <source>
        <dbReference type="Proteomes" id="UP001239445"/>
    </source>
</evidence>
<evidence type="ECO:0000256" key="1">
    <source>
        <dbReference type="SAM" id="MobiDB-lite"/>
    </source>
</evidence>
<evidence type="ECO:0000259" key="2">
    <source>
        <dbReference type="Pfam" id="PF06985"/>
    </source>
</evidence>
<name>A0AAJ0FFH1_9PEZI</name>
<feature type="region of interest" description="Disordered" evidence="1">
    <location>
        <begin position="1"/>
        <end position="26"/>
    </location>
</feature>
<accession>A0AAJ0FFH1</accession>
<protein>
    <submittedName>
        <fullName evidence="3">HET-domain-containing protein</fullName>
    </submittedName>
</protein>
<dbReference type="AlphaFoldDB" id="A0AAJ0FFH1"/>
<reference evidence="3" key="1">
    <citation type="submission" date="2023-06" db="EMBL/GenBank/DDBJ databases">
        <title>Genome-scale phylogeny and comparative genomics of the fungal order Sordariales.</title>
        <authorList>
            <consortium name="Lawrence Berkeley National Laboratory"/>
            <person name="Hensen N."/>
            <person name="Bonometti L."/>
            <person name="Westerberg I."/>
            <person name="Brannstrom I.O."/>
            <person name="Guillou S."/>
            <person name="Cros-Aarteil S."/>
            <person name="Calhoun S."/>
            <person name="Haridas S."/>
            <person name="Kuo A."/>
            <person name="Mondo S."/>
            <person name="Pangilinan J."/>
            <person name="Riley R."/>
            <person name="Labutti K."/>
            <person name="Andreopoulos B."/>
            <person name="Lipzen A."/>
            <person name="Chen C."/>
            <person name="Yanf M."/>
            <person name="Daum C."/>
            <person name="Ng V."/>
            <person name="Clum A."/>
            <person name="Steindorff A."/>
            <person name="Ohm R."/>
            <person name="Martin F."/>
            <person name="Silar P."/>
            <person name="Natvig D."/>
            <person name="Lalanne C."/>
            <person name="Gautier V."/>
            <person name="Ament-Velasquez S.L."/>
            <person name="Kruys A."/>
            <person name="Hutchinson M.I."/>
            <person name="Powell A.J."/>
            <person name="Barry K."/>
            <person name="Miller A.N."/>
            <person name="Grigoriev I.V."/>
            <person name="Debuchy R."/>
            <person name="Gladieux P."/>
            <person name="Thoren M.H."/>
            <person name="Johannesson H."/>
        </authorList>
    </citation>
    <scope>NUCLEOTIDE SEQUENCE</scope>
    <source>
        <strain evidence="3">PSN4</strain>
    </source>
</reference>
<proteinExistence type="predicted"/>
<gene>
    <name evidence="3" type="ORF">QBC47DRAFT_371109</name>
</gene>
<dbReference type="PANTHER" id="PTHR33112">
    <property type="entry name" value="DOMAIN PROTEIN, PUTATIVE-RELATED"/>
    <property type="match status" value="1"/>
</dbReference>